<organism evidence="5 6">
    <name type="scientific">Trichoderma asperellum (strain ATCC 204424 / CBS 433.97 / NBRC 101777)</name>
    <dbReference type="NCBI Taxonomy" id="1042311"/>
    <lineage>
        <taxon>Eukaryota</taxon>
        <taxon>Fungi</taxon>
        <taxon>Dikarya</taxon>
        <taxon>Ascomycota</taxon>
        <taxon>Pezizomycotina</taxon>
        <taxon>Sordariomycetes</taxon>
        <taxon>Hypocreomycetidae</taxon>
        <taxon>Hypocreales</taxon>
        <taxon>Hypocreaceae</taxon>
        <taxon>Trichoderma</taxon>
    </lineage>
</organism>
<dbReference type="CDD" id="cd12148">
    <property type="entry name" value="fungal_TF_MHR"/>
    <property type="match status" value="1"/>
</dbReference>
<evidence type="ECO:0000313" key="5">
    <source>
        <dbReference type="EMBL" id="PTB34886.1"/>
    </source>
</evidence>
<dbReference type="Gene3D" id="4.10.240.10">
    <property type="entry name" value="Zn(2)-C6 fungal-type DNA-binding domain"/>
    <property type="match status" value="1"/>
</dbReference>
<feature type="region of interest" description="Disordered" evidence="3">
    <location>
        <begin position="1"/>
        <end position="23"/>
    </location>
</feature>
<gene>
    <name evidence="5" type="ORF">M441DRAFT_357219</name>
</gene>
<dbReference type="GO" id="GO:0006351">
    <property type="term" value="P:DNA-templated transcription"/>
    <property type="evidence" value="ECO:0007669"/>
    <property type="project" value="InterPro"/>
</dbReference>
<dbReference type="SMART" id="SM00066">
    <property type="entry name" value="GAL4"/>
    <property type="match status" value="1"/>
</dbReference>
<dbReference type="PANTHER" id="PTHR46910">
    <property type="entry name" value="TRANSCRIPTION FACTOR PDR1"/>
    <property type="match status" value="1"/>
</dbReference>
<dbReference type="SUPFAM" id="SSF57701">
    <property type="entry name" value="Zn2/Cys6 DNA-binding domain"/>
    <property type="match status" value="1"/>
</dbReference>
<dbReference type="InterPro" id="IPR007219">
    <property type="entry name" value="XnlR_reg_dom"/>
</dbReference>
<dbReference type="OrthoDB" id="103819at2759"/>
<accession>A0A2T3YQT5</accession>
<evidence type="ECO:0000256" key="2">
    <source>
        <dbReference type="ARBA" id="ARBA00023242"/>
    </source>
</evidence>
<evidence type="ECO:0000313" key="6">
    <source>
        <dbReference type="Proteomes" id="UP000240493"/>
    </source>
</evidence>
<dbReference type="Pfam" id="PF00172">
    <property type="entry name" value="Zn_clus"/>
    <property type="match status" value="1"/>
</dbReference>
<evidence type="ECO:0000256" key="3">
    <source>
        <dbReference type="SAM" id="MobiDB-lite"/>
    </source>
</evidence>
<protein>
    <recommendedName>
        <fullName evidence="4">Zn(2)-C6 fungal-type domain-containing protein</fullName>
    </recommendedName>
</protein>
<evidence type="ECO:0000256" key="1">
    <source>
        <dbReference type="ARBA" id="ARBA00022723"/>
    </source>
</evidence>
<keyword evidence="1" id="KW-0479">Metal-binding</keyword>
<dbReference type="InterPro" id="IPR036864">
    <property type="entry name" value="Zn2-C6_fun-type_DNA-bd_sf"/>
</dbReference>
<name>A0A2T3YQT5_TRIA4</name>
<dbReference type="GO" id="GO:0008270">
    <property type="term" value="F:zinc ion binding"/>
    <property type="evidence" value="ECO:0007669"/>
    <property type="project" value="InterPro"/>
</dbReference>
<dbReference type="Proteomes" id="UP000240493">
    <property type="component" value="Unassembled WGS sequence"/>
</dbReference>
<dbReference type="InterPro" id="IPR050987">
    <property type="entry name" value="AtrR-like"/>
</dbReference>
<dbReference type="GO" id="GO:0003677">
    <property type="term" value="F:DNA binding"/>
    <property type="evidence" value="ECO:0007669"/>
    <property type="project" value="InterPro"/>
</dbReference>
<dbReference type="GO" id="GO:0000981">
    <property type="term" value="F:DNA-binding transcription factor activity, RNA polymerase II-specific"/>
    <property type="evidence" value="ECO:0007669"/>
    <property type="project" value="InterPro"/>
</dbReference>
<keyword evidence="2" id="KW-0539">Nucleus</keyword>
<keyword evidence="6" id="KW-1185">Reference proteome</keyword>
<dbReference type="InterPro" id="IPR001138">
    <property type="entry name" value="Zn2Cys6_DnaBD"/>
</dbReference>
<dbReference type="PROSITE" id="PS50048">
    <property type="entry name" value="ZN2_CY6_FUNGAL_2"/>
    <property type="match status" value="1"/>
</dbReference>
<dbReference type="STRING" id="1042311.A0A2T3YQT5"/>
<dbReference type="Pfam" id="PF04082">
    <property type="entry name" value="Fungal_trans"/>
    <property type="match status" value="1"/>
</dbReference>
<feature type="compositionally biased region" description="Gly residues" evidence="3">
    <location>
        <begin position="1"/>
        <end position="10"/>
    </location>
</feature>
<dbReference type="PANTHER" id="PTHR46910:SF5">
    <property type="entry name" value="ZN(II)2CYS6 TRANSCRIPTION FACTOR (EUROFUNG)"/>
    <property type="match status" value="1"/>
</dbReference>
<dbReference type="PROSITE" id="PS00463">
    <property type="entry name" value="ZN2_CY6_FUNGAL_1"/>
    <property type="match status" value="1"/>
</dbReference>
<proteinExistence type="predicted"/>
<dbReference type="CDD" id="cd00067">
    <property type="entry name" value="GAL4"/>
    <property type="match status" value="1"/>
</dbReference>
<feature type="domain" description="Zn(2)-C6 fungal-type" evidence="4">
    <location>
        <begin position="43"/>
        <end position="72"/>
    </location>
</feature>
<reference evidence="5 6" key="1">
    <citation type="submission" date="2016-07" db="EMBL/GenBank/DDBJ databases">
        <title>Multiple horizontal gene transfer events from other fungi enriched the ability of initially mycotrophic Trichoderma (Ascomycota) to feed on dead plant biomass.</title>
        <authorList>
            <consortium name="DOE Joint Genome Institute"/>
            <person name="Aerts A."/>
            <person name="Atanasova L."/>
            <person name="Chenthamara K."/>
            <person name="Zhang J."/>
            <person name="Grujic M."/>
            <person name="Henrissat B."/>
            <person name="Kuo A."/>
            <person name="Salamov A."/>
            <person name="Lipzen A."/>
            <person name="Labutti K."/>
            <person name="Barry K."/>
            <person name="Miao Y."/>
            <person name="Rahimi M.J."/>
            <person name="Shen Q."/>
            <person name="Grigoriev I.V."/>
            <person name="Kubicek C.P."/>
            <person name="Druzhinina I.S."/>
        </authorList>
    </citation>
    <scope>NUCLEOTIDE SEQUENCE [LARGE SCALE GENOMIC DNA]</scope>
    <source>
        <strain evidence="5 6">CBS 433.97</strain>
    </source>
</reference>
<dbReference type="SMART" id="SM00906">
    <property type="entry name" value="Fungal_trans"/>
    <property type="match status" value="1"/>
</dbReference>
<sequence length="686" mass="76111">MMSSGPGGTNYGPTDQVAGGEGGLASQWNEVDEHEVIVKEKMACDRCRQRKTKCNRVNPCSHCTKAEVQCTFRLAHEVKEKRQRVMISSVYERRLEHISNRIEELYEIIGQLRDGRNNDDSSFMAPISLRTPSYCPLQFVRLQASAKIPAPVEGIESALFAHAVCAAGALETAVMNDPYSRATDDITSALNTLRSTVNDQQQRNEEELAGSRFLLNVLPSGRSLRDLPIPSVDKIMACLRIAQESSPSELYWPFEFGSLGEFTQYVIRVCTPGPISDMELIIVHYGLYSLFTQCSIGADDEMLIQDYNVQATICKESLETILSNLSFHIDTNIDSICALYMASLHCLHQGRVSATWTFISRASLMCLAVGLHSSQAMITEQENSVQRKMCLFWAVYALEKTVALRLGRPSTIRDQDITIPRLTLGRKMASLAFNRLPDWIDIASLYGCLYDSLYSPPALIQPGSVHLSRTSALASELERMIAARTEYYNRPGLWSSHMLDPNLSRFIIHTNRAVEYSTLASIYRGVPTESPSGIVPCTQCIAAARIALEESEASIAILSDAAKWPAGLYKWISEILLLAPFIPFTILVCSIVDTADVSDLGRLGGVVDGLQSLAQSPRYASCNRQLRIFKPLYDVAARYVEAKTSRESTDTVSILFTNPDTDVYCNDETWLGNELSPVSSLPLSNI</sequence>
<evidence type="ECO:0000259" key="4">
    <source>
        <dbReference type="PROSITE" id="PS50048"/>
    </source>
</evidence>
<dbReference type="EMBL" id="KZ679290">
    <property type="protein sequence ID" value="PTB34886.1"/>
    <property type="molecule type" value="Genomic_DNA"/>
</dbReference>
<dbReference type="AlphaFoldDB" id="A0A2T3YQT5"/>